<name>A0A380WPC2_AMIAI</name>
<evidence type="ECO:0000256" key="1">
    <source>
        <dbReference type="SAM" id="SignalP"/>
    </source>
</evidence>
<reference evidence="2 3" key="1">
    <citation type="submission" date="2018-06" db="EMBL/GenBank/DDBJ databases">
        <authorList>
            <consortium name="Pathogen Informatics"/>
            <person name="Doyle S."/>
        </authorList>
    </citation>
    <scope>NUCLEOTIDE SEQUENCE [LARGE SCALE GENOMIC DNA]</scope>
    <source>
        <strain evidence="2 3">NCTC10684</strain>
    </source>
</reference>
<organism evidence="2 3">
    <name type="scientific">Aminobacter aminovorans</name>
    <name type="common">Chelatobacter heintzii</name>
    <dbReference type="NCBI Taxonomy" id="83263"/>
    <lineage>
        <taxon>Bacteria</taxon>
        <taxon>Pseudomonadati</taxon>
        <taxon>Pseudomonadota</taxon>
        <taxon>Alphaproteobacteria</taxon>
        <taxon>Hyphomicrobiales</taxon>
        <taxon>Phyllobacteriaceae</taxon>
        <taxon>Aminobacter</taxon>
    </lineage>
</organism>
<evidence type="ECO:0000313" key="2">
    <source>
        <dbReference type="EMBL" id="SUU90803.1"/>
    </source>
</evidence>
<accession>A0A380WPC2</accession>
<feature type="chain" id="PRO_5016698164" evidence="1">
    <location>
        <begin position="21"/>
        <end position="84"/>
    </location>
</feature>
<dbReference type="RefSeq" id="WP_115732756.1">
    <property type="nucleotide sequence ID" value="NZ_BAAAVY010000037.1"/>
</dbReference>
<dbReference type="Pfam" id="PF07076">
    <property type="entry name" value="DUF1344"/>
    <property type="match status" value="1"/>
</dbReference>
<feature type="signal peptide" evidence="1">
    <location>
        <begin position="1"/>
        <end position="20"/>
    </location>
</feature>
<dbReference type="EMBL" id="UFSM01000001">
    <property type="protein sequence ID" value="SUU90803.1"/>
    <property type="molecule type" value="Genomic_DNA"/>
</dbReference>
<sequence>MKKLILALGATLFLAGTAFAGTAEGVIKEYNKETKVIMLEDGKSFTVGADVAVPAELAVGKKVVVTMDGDDITKVTQVTLSPPM</sequence>
<dbReference type="OrthoDB" id="8116700at2"/>
<gene>
    <name evidence="2" type="ORF">NCTC10684_04061</name>
</gene>
<dbReference type="AlphaFoldDB" id="A0A380WPC2"/>
<keyword evidence="1" id="KW-0732">Signal</keyword>
<protein>
    <submittedName>
        <fullName evidence="2">Protein of uncharacterized function (DUF1344)</fullName>
    </submittedName>
</protein>
<evidence type="ECO:0000313" key="3">
    <source>
        <dbReference type="Proteomes" id="UP000254701"/>
    </source>
</evidence>
<dbReference type="InterPro" id="IPR009780">
    <property type="entry name" value="DUF1344"/>
</dbReference>
<dbReference type="Proteomes" id="UP000254701">
    <property type="component" value="Unassembled WGS sequence"/>
</dbReference>
<proteinExistence type="predicted"/>